<evidence type="ECO:0000256" key="2">
    <source>
        <dbReference type="ARBA" id="ARBA00005135"/>
    </source>
</evidence>
<dbReference type="CDD" id="cd07500">
    <property type="entry name" value="HAD_PSP"/>
    <property type="match status" value="1"/>
</dbReference>
<evidence type="ECO:0000256" key="7">
    <source>
        <dbReference type="ARBA" id="ARBA00022801"/>
    </source>
</evidence>
<keyword evidence="5" id="KW-0028">Amino-acid biosynthesis</keyword>
<dbReference type="NCBIfam" id="TIGR01488">
    <property type="entry name" value="HAD-SF-IB"/>
    <property type="match status" value="1"/>
</dbReference>
<dbReference type="PANTHER" id="PTHR43344:SF2">
    <property type="entry name" value="PHOSPHOSERINE PHOSPHATASE"/>
    <property type="match status" value="1"/>
</dbReference>
<evidence type="ECO:0000256" key="8">
    <source>
        <dbReference type="ARBA" id="ARBA00022842"/>
    </source>
</evidence>
<dbReference type="InterPro" id="IPR004469">
    <property type="entry name" value="PSP"/>
</dbReference>
<evidence type="ECO:0000256" key="3">
    <source>
        <dbReference type="ARBA" id="ARBA00009184"/>
    </source>
</evidence>
<keyword evidence="12" id="KW-1185">Reference proteome</keyword>
<dbReference type="Gene3D" id="3.40.50.1000">
    <property type="entry name" value="HAD superfamily/HAD-like"/>
    <property type="match status" value="1"/>
</dbReference>
<dbReference type="SFLD" id="SFLDG01136">
    <property type="entry name" value="C1.6:_Phosphoserine_Phosphatas"/>
    <property type="match status" value="1"/>
</dbReference>
<comment type="cofactor">
    <cofactor evidence="1">
        <name>Mg(2+)</name>
        <dbReference type="ChEBI" id="CHEBI:18420"/>
    </cofactor>
</comment>
<dbReference type="InterPro" id="IPR023214">
    <property type="entry name" value="HAD_sf"/>
</dbReference>
<dbReference type="InterPro" id="IPR036412">
    <property type="entry name" value="HAD-like_sf"/>
</dbReference>
<comment type="pathway">
    <text evidence="2">Amino-acid biosynthesis; L-serine biosynthesis; L-serine from 3-phospho-D-glycerate: step 3/3.</text>
</comment>
<reference evidence="11 12" key="1">
    <citation type="journal article" date="2021" name="Nat. Commun.">
        <title>Genetic determinants of endophytism in the Arabidopsis root mycobiome.</title>
        <authorList>
            <person name="Mesny F."/>
            <person name="Miyauchi S."/>
            <person name="Thiergart T."/>
            <person name="Pickel B."/>
            <person name="Atanasova L."/>
            <person name="Karlsson M."/>
            <person name="Huettel B."/>
            <person name="Barry K.W."/>
            <person name="Haridas S."/>
            <person name="Chen C."/>
            <person name="Bauer D."/>
            <person name="Andreopoulos W."/>
            <person name="Pangilinan J."/>
            <person name="LaButti K."/>
            <person name="Riley R."/>
            <person name="Lipzen A."/>
            <person name="Clum A."/>
            <person name="Drula E."/>
            <person name="Henrissat B."/>
            <person name="Kohler A."/>
            <person name="Grigoriev I.V."/>
            <person name="Martin F.M."/>
            <person name="Hacquard S."/>
        </authorList>
    </citation>
    <scope>NUCLEOTIDE SEQUENCE [LARGE SCALE GENOMIC DNA]</scope>
    <source>
        <strain evidence="11 12">MPI-SDFR-AT-0080</strain>
    </source>
</reference>
<dbReference type="NCBIfam" id="TIGR00338">
    <property type="entry name" value="serB"/>
    <property type="match status" value="1"/>
</dbReference>
<evidence type="ECO:0000256" key="10">
    <source>
        <dbReference type="ARBA" id="ARBA00031693"/>
    </source>
</evidence>
<dbReference type="SFLD" id="SFLDG01137">
    <property type="entry name" value="C1.6.1:_Phosphoserine_Phosphat"/>
    <property type="match status" value="1"/>
</dbReference>
<evidence type="ECO:0000256" key="4">
    <source>
        <dbReference type="ARBA" id="ARBA00012640"/>
    </source>
</evidence>
<evidence type="ECO:0000256" key="5">
    <source>
        <dbReference type="ARBA" id="ARBA00022605"/>
    </source>
</evidence>
<dbReference type="Pfam" id="PF00702">
    <property type="entry name" value="Hydrolase"/>
    <property type="match status" value="1"/>
</dbReference>
<evidence type="ECO:0000256" key="9">
    <source>
        <dbReference type="ARBA" id="ARBA00023299"/>
    </source>
</evidence>
<dbReference type="EC" id="3.1.3.3" evidence="4"/>
<evidence type="ECO:0000256" key="1">
    <source>
        <dbReference type="ARBA" id="ARBA00001946"/>
    </source>
</evidence>
<evidence type="ECO:0000313" key="12">
    <source>
        <dbReference type="Proteomes" id="UP000774617"/>
    </source>
</evidence>
<comment type="caution">
    <text evidence="11">The sequence shown here is derived from an EMBL/GenBank/DDBJ whole genome shotgun (WGS) entry which is preliminary data.</text>
</comment>
<sequence>MPGAPPAPVVTATTPPAARIVCTLFYKATTPRSPPPHPDASPHRPTDTLSRATLESLAGGVVPTADLSQYPLEPPTPGPNPLDNLFGAYISQSCLTDFLRTLDAVLPGYPEHTAVRRVLDSEQWPRVVEVAFGLPPSLAAAPDAALQTLRQHETVSRFEREWNVEAIWQRASVFRTHKRLAVFDMDSTLIQQEVIDEVARHIGVEAQVSAITAAAMNGELDFEASLRKRCALLAGVPVEVWENIRKLITPTPGAVDLVKALKRLGYKTAVLSGGFTPVTGWFAQQLGLDYAFANHLVVSEDGKTLTGELTGEIVHAERKRQHVREIAEKEGILLEQVLVVGDGANDLPMMGVAGLGVAFNAKARVQMEAPARLNSESLLNILYLLGFSKAEQEELLR</sequence>
<dbReference type="PANTHER" id="PTHR43344">
    <property type="entry name" value="PHOSPHOSERINE PHOSPHATASE"/>
    <property type="match status" value="1"/>
</dbReference>
<dbReference type="EMBL" id="JAGTJR010000010">
    <property type="protein sequence ID" value="KAH7053349.1"/>
    <property type="molecule type" value="Genomic_DNA"/>
</dbReference>
<keyword evidence="8" id="KW-0460">Magnesium</keyword>
<dbReference type="SFLD" id="SFLDF00029">
    <property type="entry name" value="phosphoserine_phosphatase"/>
    <property type="match status" value="1"/>
</dbReference>
<evidence type="ECO:0000313" key="11">
    <source>
        <dbReference type="EMBL" id="KAH7053349.1"/>
    </source>
</evidence>
<keyword evidence="6" id="KW-0479">Metal-binding</keyword>
<organism evidence="11 12">
    <name type="scientific">Macrophomina phaseolina</name>
    <dbReference type="NCBI Taxonomy" id="35725"/>
    <lineage>
        <taxon>Eukaryota</taxon>
        <taxon>Fungi</taxon>
        <taxon>Dikarya</taxon>
        <taxon>Ascomycota</taxon>
        <taxon>Pezizomycotina</taxon>
        <taxon>Dothideomycetes</taxon>
        <taxon>Dothideomycetes incertae sedis</taxon>
        <taxon>Botryosphaeriales</taxon>
        <taxon>Botryosphaeriaceae</taxon>
        <taxon>Macrophomina</taxon>
    </lineage>
</organism>
<dbReference type="Proteomes" id="UP000774617">
    <property type="component" value="Unassembled WGS sequence"/>
</dbReference>
<dbReference type="SUPFAM" id="SSF56784">
    <property type="entry name" value="HAD-like"/>
    <property type="match status" value="1"/>
</dbReference>
<comment type="similarity">
    <text evidence="3">Belongs to the HAD-like hydrolase superfamily. SerB family.</text>
</comment>
<evidence type="ECO:0000256" key="6">
    <source>
        <dbReference type="ARBA" id="ARBA00022723"/>
    </source>
</evidence>
<protein>
    <recommendedName>
        <fullName evidence="4">phosphoserine phosphatase</fullName>
        <ecNumber evidence="4">3.1.3.3</ecNumber>
    </recommendedName>
    <alternativeName>
        <fullName evidence="10">O-phosphoserine phosphohydrolase</fullName>
    </alternativeName>
</protein>
<name>A0ABQ8GEG0_9PEZI</name>
<gene>
    <name evidence="11" type="ORF">B0J12DRAFT_571351</name>
</gene>
<accession>A0ABQ8GEG0</accession>
<keyword evidence="7" id="KW-0378">Hydrolase</keyword>
<proteinExistence type="inferred from homology"/>
<dbReference type="SFLD" id="SFLDS00003">
    <property type="entry name" value="Haloacid_Dehalogenase"/>
    <property type="match status" value="1"/>
</dbReference>
<keyword evidence="9" id="KW-0718">Serine biosynthesis</keyword>
<dbReference type="InterPro" id="IPR050582">
    <property type="entry name" value="HAD-like_SerB"/>
</dbReference>